<dbReference type="Proteomes" id="UP000314983">
    <property type="component" value="Chromosome 10"/>
</dbReference>
<evidence type="ECO:0000256" key="5">
    <source>
        <dbReference type="ARBA" id="ARBA00022989"/>
    </source>
</evidence>
<organism evidence="9 10">
    <name type="scientific">Electrophorus electricus</name>
    <name type="common">Electric eel</name>
    <name type="synonym">Gymnotus electricus</name>
    <dbReference type="NCBI Taxonomy" id="8005"/>
    <lineage>
        <taxon>Eukaryota</taxon>
        <taxon>Metazoa</taxon>
        <taxon>Chordata</taxon>
        <taxon>Craniata</taxon>
        <taxon>Vertebrata</taxon>
        <taxon>Euteleostomi</taxon>
        <taxon>Actinopterygii</taxon>
        <taxon>Neopterygii</taxon>
        <taxon>Teleostei</taxon>
        <taxon>Ostariophysi</taxon>
        <taxon>Gymnotiformes</taxon>
        <taxon>Gymnotoidei</taxon>
        <taxon>Gymnotidae</taxon>
        <taxon>Electrophorus</taxon>
    </lineage>
</organism>
<feature type="transmembrane region" description="Helical" evidence="8">
    <location>
        <begin position="7"/>
        <end position="28"/>
    </location>
</feature>
<dbReference type="InterPro" id="IPR037661">
    <property type="entry name" value="TMEM196"/>
</dbReference>
<reference evidence="9" key="4">
    <citation type="submission" date="2025-08" db="UniProtKB">
        <authorList>
            <consortium name="Ensembl"/>
        </authorList>
    </citation>
    <scope>IDENTIFICATION</scope>
</reference>
<dbReference type="Ensembl" id="ENSEEET00000029769.2">
    <property type="protein sequence ID" value="ENSEEEP00000029429.2"/>
    <property type="gene ID" value="ENSEEEG00000014091.2"/>
</dbReference>
<dbReference type="GeneTree" id="ENSGT01060000253044"/>
<dbReference type="GO" id="GO:0005737">
    <property type="term" value="C:cytoplasm"/>
    <property type="evidence" value="ECO:0007669"/>
    <property type="project" value="UniProtKB-SubCell"/>
</dbReference>
<protein>
    <recommendedName>
        <fullName evidence="7">Transmembrane protein 196</fullName>
    </recommendedName>
</protein>
<dbReference type="STRING" id="8005.ENSEEEP00000029429"/>
<evidence type="ECO:0000256" key="2">
    <source>
        <dbReference type="ARBA" id="ARBA00004496"/>
    </source>
</evidence>
<reference evidence="10" key="2">
    <citation type="journal article" date="2017" name="Sci. Adv.">
        <title>A tail of two voltages: Proteomic comparison of the three electric organs of the electric eel.</title>
        <authorList>
            <person name="Traeger L.L."/>
            <person name="Sabat G."/>
            <person name="Barrett-Wilt G.A."/>
            <person name="Wells G.B."/>
            <person name="Sussman M.R."/>
        </authorList>
    </citation>
    <scope>NUCLEOTIDE SEQUENCE [LARGE SCALE GENOMIC DNA]</scope>
</reference>
<reference evidence="9" key="3">
    <citation type="submission" date="2020-05" db="EMBL/GenBank/DDBJ databases">
        <title>Electrophorus electricus (electric eel) genome, fEleEle1, primary haplotype.</title>
        <authorList>
            <person name="Myers G."/>
            <person name="Meyer A."/>
            <person name="Fedrigo O."/>
            <person name="Formenti G."/>
            <person name="Rhie A."/>
            <person name="Tracey A."/>
            <person name="Sims Y."/>
            <person name="Jarvis E.D."/>
        </authorList>
    </citation>
    <scope>NUCLEOTIDE SEQUENCE [LARGE SCALE GENOMIC DNA]</scope>
</reference>
<evidence type="ECO:0000256" key="6">
    <source>
        <dbReference type="ARBA" id="ARBA00023136"/>
    </source>
</evidence>
<proteinExistence type="predicted"/>
<keyword evidence="3" id="KW-0963">Cytoplasm</keyword>
<keyword evidence="10" id="KW-1185">Reference proteome</keyword>
<name>A0A4W4FZZ8_ELEEL</name>
<comment type="subcellular location">
    <subcellularLocation>
        <location evidence="2">Cytoplasm</location>
    </subcellularLocation>
    <subcellularLocation>
        <location evidence="1">Membrane</location>
        <topology evidence="1">Multi-pass membrane protein</topology>
    </subcellularLocation>
</comment>
<evidence type="ECO:0000256" key="4">
    <source>
        <dbReference type="ARBA" id="ARBA00022692"/>
    </source>
</evidence>
<feature type="transmembrane region" description="Helical" evidence="8">
    <location>
        <begin position="34"/>
        <end position="51"/>
    </location>
</feature>
<accession>A0A4W4FZZ8</accession>
<dbReference type="PANTHER" id="PTHR28681">
    <property type="entry name" value="TRANSMEMBRANE PROTEIN 196"/>
    <property type="match status" value="1"/>
</dbReference>
<evidence type="ECO:0000256" key="7">
    <source>
        <dbReference type="ARBA" id="ARBA00044525"/>
    </source>
</evidence>
<sequence length="134" mass="14857">MCTSQKIVWSLVVLSLLEIGVGLSSITLGVLENRGVILFLLCGFCSMLWAKTKTALTIIQARCMDVTLPLQLALLSVACVSIIDCTLTTWLSCRTPNELRRTLTNSEQQRMFLEHELSLHHSVEMAEKVTSVCS</sequence>
<evidence type="ECO:0000256" key="8">
    <source>
        <dbReference type="SAM" id="Phobius"/>
    </source>
</evidence>
<keyword evidence="4 8" id="KW-0812">Transmembrane</keyword>
<reference evidence="9" key="5">
    <citation type="submission" date="2025-09" db="UniProtKB">
        <authorList>
            <consortium name="Ensembl"/>
        </authorList>
    </citation>
    <scope>IDENTIFICATION</scope>
</reference>
<evidence type="ECO:0000256" key="3">
    <source>
        <dbReference type="ARBA" id="ARBA00022490"/>
    </source>
</evidence>
<dbReference type="AlphaFoldDB" id="A0A4W4FZZ8"/>
<keyword evidence="5 8" id="KW-1133">Transmembrane helix</keyword>
<evidence type="ECO:0000256" key="1">
    <source>
        <dbReference type="ARBA" id="ARBA00004141"/>
    </source>
</evidence>
<dbReference type="PANTHER" id="PTHR28681:SF1">
    <property type="entry name" value="TRANSMEMBRANE PROTEIN 196"/>
    <property type="match status" value="1"/>
</dbReference>
<dbReference type="GO" id="GO:0016020">
    <property type="term" value="C:membrane"/>
    <property type="evidence" value="ECO:0007669"/>
    <property type="project" value="UniProtKB-SubCell"/>
</dbReference>
<keyword evidence="6 8" id="KW-0472">Membrane</keyword>
<evidence type="ECO:0000313" key="10">
    <source>
        <dbReference type="Proteomes" id="UP000314983"/>
    </source>
</evidence>
<reference evidence="10" key="1">
    <citation type="journal article" date="2014" name="Science">
        <title>Nonhuman genetics. Genomic basis for the convergent evolution of electric organs.</title>
        <authorList>
            <person name="Gallant J.R."/>
            <person name="Traeger L.L."/>
            <person name="Volkening J.D."/>
            <person name="Moffett H."/>
            <person name="Chen P.H."/>
            <person name="Novina C.D."/>
            <person name="Phillips G.N.Jr."/>
            <person name="Anand R."/>
            <person name="Wells G.B."/>
            <person name="Pinch M."/>
            <person name="Guth R."/>
            <person name="Unguez G.A."/>
            <person name="Albert J.S."/>
            <person name="Zakon H.H."/>
            <person name="Samanta M.P."/>
            <person name="Sussman M.R."/>
        </authorList>
    </citation>
    <scope>NUCLEOTIDE SEQUENCE [LARGE SCALE GENOMIC DNA]</scope>
</reference>
<feature type="transmembrane region" description="Helical" evidence="8">
    <location>
        <begin position="72"/>
        <end position="91"/>
    </location>
</feature>
<evidence type="ECO:0000313" key="9">
    <source>
        <dbReference type="Ensembl" id="ENSEEEP00000029429.2"/>
    </source>
</evidence>